<evidence type="ECO:0000256" key="1">
    <source>
        <dbReference type="ARBA" id="ARBA00022723"/>
    </source>
</evidence>
<dbReference type="PANTHER" id="PTHR10819:SF3">
    <property type="entry name" value="PHOSPHOTRIESTERASE-RELATED PROTEIN"/>
    <property type="match status" value="1"/>
</dbReference>
<dbReference type="InterPro" id="IPR001559">
    <property type="entry name" value="Phosphotriesterase"/>
</dbReference>
<dbReference type="InterPro" id="IPR032466">
    <property type="entry name" value="Metal_Hydrolase"/>
</dbReference>
<evidence type="ECO:0000256" key="2">
    <source>
        <dbReference type="ARBA" id="ARBA00022801"/>
    </source>
</evidence>
<proteinExistence type="inferred from homology"/>
<dbReference type="PROSITE" id="PS51347">
    <property type="entry name" value="PHOSPHOTRIESTERASE_2"/>
    <property type="match status" value="1"/>
</dbReference>
<comment type="caution">
    <text evidence="4">The sequence shown here is derived from an EMBL/GenBank/DDBJ whole genome shotgun (WGS) entry which is preliminary data.</text>
</comment>
<keyword evidence="1" id="KW-0479">Metal-binding</keyword>
<evidence type="ECO:0000256" key="3">
    <source>
        <dbReference type="PROSITE-ProRule" id="PRU00679"/>
    </source>
</evidence>
<comment type="similarity">
    <text evidence="3">Belongs to the metallo-dependent hydrolases superfamily. Phosphotriesterase family.</text>
</comment>
<dbReference type="Gene3D" id="3.20.20.140">
    <property type="entry name" value="Metal-dependent hydrolases"/>
    <property type="match status" value="1"/>
</dbReference>
<comment type="caution">
    <text evidence="3">Lacks conserved residue(s) required for the propagation of feature annotation.</text>
</comment>
<name>A0ABS3QQI7_9ACTN</name>
<dbReference type="SUPFAM" id="SSF51556">
    <property type="entry name" value="Metallo-dependent hydrolases"/>
    <property type="match status" value="1"/>
</dbReference>
<dbReference type="EMBL" id="JAGEOK010000001">
    <property type="protein sequence ID" value="MBO2436241.1"/>
    <property type="molecule type" value="Genomic_DNA"/>
</dbReference>
<dbReference type="PANTHER" id="PTHR10819">
    <property type="entry name" value="PHOSPHOTRIESTERASE-RELATED"/>
    <property type="match status" value="1"/>
</dbReference>
<dbReference type="Proteomes" id="UP000666915">
    <property type="component" value="Unassembled WGS sequence"/>
</dbReference>
<evidence type="ECO:0000313" key="4">
    <source>
        <dbReference type="EMBL" id="MBO2436241.1"/>
    </source>
</evidence>
<accession>A0ABS3QQI7</accession>
<keyword evidence="5" id="KW-1185">Reference proteome</keyword>
<protein>
    <submittedName>
        <fullName evidence="4">Aryldialkylphosphatase</fullName>
    </submittedName>
</protein>
<organism evidence="4 5">
    <name type="scientific">Actinomadura nitritigenes</name>
    <dbReference type="NCBI Taxonomy" id="134602"/>
    <lineage>
        <taxon>Bacteria</taxon>
        <taxon>Bacillati</taxon>
        <taxon>Actinomycetota</taxon>
        <taxon>Actinomycetes</taxon>
        <taxon>Streptosporangiales</taxon>
        <taxon>Thermomonosporaceae</taxon>
        <taxon>Actinomadura</taxon>
    </lineage>
</organism>
<gene>
    <name evidence="4" type="ORF">J4557_01800</name>
</gene>
<reference evidence="4 5" key="1">
    <citation type="submission" date="2021-03" db="EMBL/GenBank/DDBJ databases">
        <authorList>
            <person name="Kanchanasin P."/>
            <person name="Saeng-In P."/>
            <person name="Phongsopitanun W."/>
            <person name="Yuki M."/>
            <person name="Kudo T."/>
            <person name="Ohkuma M."/>
            <person name="Tanasupawat S."/>
        </authorList>
    </citation>
    <scope>NUCLEOTIDE SEQUENCE [LARGE SCALE GENOMIC DNA]</scope>
    <source>
        <strain evidence="4 5">L46</strain>
    </source>
</reference>
<sequence length="343" mass="36176">MTPREDTGRLRTVTGTIATSDITGPVLSHEHLGMDLRWPARPQQVGSDPARWLDEEKGVQRELNELRKEHGLGLVVDLTCSGMGRNAAALARISAGSRVAVVAGTGVFTEPFHPAFVREALAAGPGPGRSAWTAPQAPRQELDGRSGVDRLAERLLAEIGFGMDGTNALPGVIGEIGTWGEAPTETEELCLRAAARAARYSGLSVATYGRAGVAQLEILTAAGLPADRVAVGQQDRVDDPGQHRKIAESGAYVSFGTLGLAGEDHAEIGARVRAVMDLLEAGHAERVLLSTGVSRMEQIVRYGGGGYGYLFDTFLPALRAAGADDATLDTVLRANPLRWLTAG</sequence>
<dbReference type="Pfam" id="PF02126">
    <property type="entry name" value="PTE"/>
    <property type="match status" value="1"/>
</dbReference>
<evidence type="ECO:0000313" key="5">
    <source>
        <dbReference type="Proteomes" id="UP000666915"/>
    </source>
</evidence>
<dbReference type="RefSeq" id="WP_208264510.1">
    <property type="nucleotide sequence ID" value="NZ_BAAAGM010000057.1"/>
</dbReference>
<keyword evidence="2" id="KW-0378">Hydrolase</keyword>